<gene>
    <name evidence="1" type="ORF">D9611_010112</name>
</gene>
<comment type="caution">
    <text evidence="1">The sequence shown here is derived from an EMBL/GenBank/DDBJ whole genome shotgun (WGS) entry which is preliminary data.</text>
</comment>
<protein>
    <submittedName>
        <fullName evidence="1">Uncharacterized protein</fullName>
    </submittedName>
</protein>
<evidence type="ECO:0000313" key="1">
    <source>
        <dbReference type="EMBL" id="KAF5313601.1"/>
    </source>
</evidence>
<dbReference type="AlphaFoldDB" id="A0A8H5EV96"/>
<sequence>MPFGGVLLSSMPESRLEEYTSIRMPPFKKGISQGFQMHGTHIQVEHFMSRRESLTHAISVDFFRDMDDDSALNVKSVSDYHAWTVSPIPPYLIARFNDLLDAFERMNEPFLQPNYINSEPWNGVGSARLIETSIRFGDKDVILIALLQRTSSNQAITPEPQEATGSRGDDSTTEWDFDVVASLAYVRCSGINPSL</sequence>
<accession>A0A8H5EV96</accession>
<proteinExistence type="predicted"/>
<dbReference type="EMBL" id="JAACJK010000223">
    <property type="protein sequence ID" value="KAF5313601.1"/>
    <property type="molecule type" value="Genomic_DNA"/>
</dbReference>
<keyword evidence="2" id="KW-1185">Reference proteome</keyword>
<dbReference type="Proteomes" id="UP000541558">
    <property type="component" value="Unassembled WGS sequence"/>
</dbReference>
<organism evidence="1 2">
    <name type="scientific">Ephemerocybe angulata</name>
    <dbReference type="NCBI Taxonomy" id="980116"/>
    <lineage>
        <taxon>Eukaryota</taxon>
        <taxon>Fungi</taxon>
        <taxon>Dikarya</taxon>
        <taxon>Basidiomycota</taxon>
        <taxon>Agaricomycotina</taxon>
        <taxon>Agaricomycetes</taxon>
        <taxon>Agaricomycetidae</taxon>
        <taxon>Agaricales</taxon>
        <taxon>Agaricineae</taxon>
        <taxon>Psathyrellaceae</taxon>
        <taxon>Ephemerocybe</taxon>
    </lineage>
</organism>
<name>A0A8H5EV96_9AGAR</name>
<reference evidence="1 2" key="1">
    <citation type="journal article" date="2020" name="ISME J.">
        <title>Uncovering the hidden diversity of litter-decomposition mechanisms in mushroom-forming fungi.</title>
        <authorList>
            <person name="Floudas D."/>
            <person name="Bentzer J."/>
            <person name="Ahren D."/>
            <person name="Johansson T."/>
            <person name="Persson P."/>
            <person name="Tunlid A."/>
        </authorList>
    </citation>
    <scope>NUCLEOTIDE SEQUENCE [LARGE SCALE GENOMIC DNA]</scope>
    <source>
        <strain evidence="1 2">CBS 175.51</strain>
    </source>
</reference>
<evidence type="ECO:0000313" key="2">
    <source>
        <dbReference type="Proteomes" id="UP000541558"/>
    </source>
</evidence>